<dbReference type="Gene3D" id="3.30.70.3090">
    <property type="entry name" value="ORF SCO4226, nickel-binding ferredoxin-like monomer"/>
    <property type="match status" value="1"/>
</dbReference>
<evidence type="ECO:0000313" key="1">
    <source>
        <dbReference type="EMBL" id="KAB1187666.1"/>
    </source>
</evidence>
<gene>
    <name evidence="1" type="ORF">Hfx1149_06315</name>
</gene>
<comment type="caution">
    <text evidence="1">The sequence shown here is derived from an EMBL/GenBank/DDBJ whole genome shotgun (WGS) entry which is preliminary data.</text>
</comment>
<proteinExistence type="predicted"/>
<sequence length="82" mass="9269">MPLYMDVHRNVEGTAKDVAEAHKADLETQEKYGVNYKRYWVDEEDGAVFCLFEAPNKEAGAKVHKEAHGLEADEIFEVQEGA</sequence>
<dbReference type="InterPro" id="IPR025336">
    <property type="entry name" value="SCO4226-like"/>
</dbReference>
<dbReference type="InterPro" id="IPR042557">
    <property type="entry name" value="SCO4226"/>
</dbReference>
<dbReference type="Pfam" id="PF14026">
    <property type="entry name" value="SCO4226-like"/>
    <property type="match status" value="1"/>
</dbReference>
<reference evidence="1" key="1">
    <citation type="submission" date="2019-09" db="EMBL/GenBank/DDBJ databases">
        <title>Genomic analysis of Haloferax sp. CBA1149.</title>
        <authorList>
            <person name="Roh S.W."/>
        </authorList>
    </citation>
    <scope>NUCLEOTIDE SEQUENCE</scope>
    <source>
        <strain evidence="1">CBA1149</strain>
    </source>
</reference>
<accession>A0A643K2P2</accession>
<name>A0A643K2P2_9EURY</name>
<organism evidence="1">
    <name type="scientific">Haloferax sp. CBA1149</name>
    <dbReference type="NCBI Taxonomy" id="2650753"/>
    <lineage>
        <taxon>Archaea</taxon>
        <taxon>Methanobacteriati</taxon>
        <taxon>Methanobacteriota</taxon>
        <taxon>Stenosarchaea group</taxon>
        <taxon>Halobacteria</taxon>
        <taxon>Halobacteriales</taxon>
        <taxon>Haloferacaceae</taxon>
        <taxon>Haloferax</taxon>
    </lineage>
</organism>
<dbReference type="AlphaFoldDB" id="A0A643K2P2"/>
<dbReference type="EMBL" id="VZUS01000001">
    <property type="protein sequence ID" value="KAB1187666.1"/>
    <property type="molecule type" value="Genomic_DNA"/>
</dbReference>
<protein>
    <submittedName>
        <fullName evidence="1">DUF4242 domain-containing protein</fullName>
    </submittedName>
</protein>